<feature type="non-terminal residue" evidence="1">
    <location>
        <position position="88"/>
    </location>
</feature>
<proteinExistence type="predicted"/>
<keyword evidence="2" id="KW-1185">Reference proteome</keyword>
<dbReference type="Proteomes" id="UP001057375">
    <property type="component" value="Unassembled WGS sequence"/>
</dbReference>
<dbReference type="EMBL" id="BQXS01005473">
    <property type="protein sequence ID" value="GKT37927.1"/>
    <property type="molecule type" value="Genomic_DNA"/>
</dbReference>
<evidence type="ECO:0000313" key="2">
    <source>
        <dbReference type="Proteomes" id="UP001057375"/>
    </source>
</evidence>
<evidence type="ECO:0000313" key="1">
    <source>
        <dbReference type="EMBL" id="GKT37927.1"/>
    </source>
</evidence>
<name>A0ABQ5KZS9_9EUKA</name>
<comment type="caution">
    <text evidence="1">The sequence shown here is derived from an EMBL/GenBank/DDBJ whole genome shotgun (WGS) entry which is preliminary data.</text>
</comment>
<gene>
    <name evidence="1" type="ORF">ADUPG1_003865</name>
</gene>
<accession>A0ABQ5KZS9</accession>
<reference evidence="1" key="1">
    <citation type="submission" date="2022-03" db="EMBL/GenBank/DDBJ databases">
        <title>Draft genome sequence of Aduncisulcus paluster, a free-living microaerophilic Fornicata.</title>
        <authorList>
            <person name="Yuyama I."/>
            <person name="Kume K."/>
            <person name="Tamura T."/>
            <person name="Inagaki Y."/>
            <person name="Hashimoto T."/>
        </authorList>
    </citation>
    <scope>NUCLEOTIDE SEQUENCE</scope>
    <source>
        <strain evidence="1">NY0171</strain>
    </source>
</reference>
<protein>
    <submittedName>
        <fullName evidence="1">Uncharacterized protein</fullName>
    </submittedName>
</protein>
<organism evidence="1 2">
    <name type="scientific">Aduncisulcus paluster</name>
    <dbReference type="NCBI Taxonomy" id="2918883"/>
    <lineage>
        <taxon>Eukaryota</taxon>
        <taxon>Metamonada</taxon>
        <taxon>Carpediemonas-like organisms</taxon>
        <taxon>Aduncisulcus</taxon>
    </lineage>
</organism>
<sequence length="88" mass="9961">MCVKTANGDVITSDCRSTWYGDDCDQLYSVHIPDTLFRKKVCDAIGNSDPLCDVTEFEMAGINGEFYSYSSHITSFEGAQYLINIYYF</sequence>